<dbReference type="GeneID" id="24918091"/>
<protein>
    <submittedName>
        <fullName evidence="1">Uncharacterized protein</fullName>
    </submittedName>
</protein>
<evidence type="ECO:0000313" key="1">
    <source>
        <dbReference type="EMBL" id="CBK20468.2"/>
    </source>
</evidence>
<proteinExistence type="predicted"/>
<reference evidence="1" key="1">
    <citation type="submission" date="2010-02" db="EMBL/GenBank/DDBJ databases">
        <title>Sequencing and annotation of the Blastocystis hominis genome.</title>
        <authorList>
            <person name="Wincker P."/>
        </authorList>
    </citation>
    <scope>NUCLEOTIDE SEQUENCE</scope>
    <source>
        <strain evidence="1">Singapore isolate B</strain>
    </source>
</reference>
<gene>
    <name evidence="1" type="ORF">GSBLH_T00000801001</name>
</gene>
<dbReference type="Proteomes" id="UP000008312">
    <property type="component" value="Unassembled WGS sequence"/>
</dbReference>
<dbReference type="AlphaFoldDB" id="D8LY13"/>
<dbReference type="InParanoid" id="D8LY13"/>
<dbReference type="RefSeq" id="XP_012894516.1">
    <property type="nucleotide sequence ID" value="XM_013039062.1"/>
</dbReference>
<organism evidence="1">
    <name type="scientific">Blastocystis hominis</name>
    <dbReference type="NCBI Taxonomy" id="12968"/>
    <lineage>
        <taxon>Eukaryota</taxon>
        <taxon>Sar</taxon>
        <taxon>Stramenopiles</taxon>
        <taxon>Bigyra</taxon>
        <taxon>Opalozoa</taxon>
        <taxon>Opalinata</taxon>
        <taxon>Blastocystidae</taxon>
        <taxon>Blastocystis</taxon>
    </lineage>
</organism>
<dbReference type="EMBL" id="FN668639">
    <property type="protein sequence ID" value="CBK20468.2"/>
    <property type="molecule type" value="Genomic_DNA"/>
</dbReference>
<evidence type="ECO:0000313" key="2">
    <source>
        <dbReference type="Proteomes" id="UP000008312"/>
    </source>
</evidence>
<keyword evidence="2" id="KW-1185">Reference proteome</keyword>
<name>D8LY13_BLAHO</name>
<accession>D8LY13</accession>
<sequence length="101" mass="11559">MLFQKYLPDPVLLEDKAITFKSFSAPDYENYKSLLKCHVTADDYYIEIPRKNSSFRSEATTSQSSSEHLNCGKSSAFSSDYIEEVSLFLARTKSMCVYTSR</sequence>